<dbReference type="OrthoDB" id="2752169at2759"/>
<accession>A0A8E2AGE6</accession>
<dbReference type="EMBL" id="KV722767">
    <property type="protein sequence ID" value="OCH83911.1"/>
    <property type="molecule type" value="Genomic_DNA"/>
</dbReference>
<dbReference type="AlphaFoldDB" id="A0A8E2AGE6"/>
<reference evidence="1 2" key="1">
    <citation type="submission" date="2016-07" db="EMBL/GenBank/DDBJ databases">
        <title>Draft genome of the white-rot fungus Obba rivulosa 3A-2.</title>
        <authorList>
            <consortium name="DOE Joint Genome Institute"/>
            <person name="Miettinen O."/>
            <person name="Riley R."/>
            <person name="Acob R."/>
            <person name="Barry K."/>
            <person name="Cullen D."/>
            <person name="De Vries R."/>
            <person name="Hainaut M."/>
            <person name="Hatakka A."/>
            <person name="Henrissat B."/>
            <person name="Hilden K."/>
            <person name="Kuo R."/>
            <person name="Labutti K."/>
            <person name="Lipzen A."/>
            <person name="Makela M.R."/>
            <person name="Sandor L."/>
            <person name="Spatafora J.W."/>
            <person name="Grigoriev I.V."/>
            <person name="Hibbett D.S."/>
        </authorList>
    </citation>
    <scope>NUCLEOTIDE SEQUENCE [LARGE SCALE GENOMIC DNA]</scope>
    <source>
        <strain evidence="1 2">3A-2</strain>
    </source>
</reference>
<protein>
    <submittedName>
        <fullName evidence="1">Uncharacterized protein</fullName>
    </submittedName>
</protein>
<proteinExistence type="predicted"/>
<name>A0A8E2AGE6_9APHY</name>
<evidence type="ECO:0000313" key="1">
    <source>
        <dbReference type="EMBL" id="OCH83911.1"/>
    </source>
</evidence>
<evidence type="ECO:0000313" key="2">
    <source>
        <dbReference type="Proteomes" id="UP000250043"/>
    </source>
</evidence>
<organism evidence="1 2">
    <name type="scientific">Obba rivulosa</name>
    <dbReference type="NCBI Taxonomy" id="1052685"/>
    <lineage>
        <taxon>Eukaryota</taxon>
        <taxon>Fungi</taxon>
        <taxon>Dikarya</taxon>
        <taxon>Basidiomycota</taxon>
        <taxon>Agaricomycotina</taxon>
        <taxon>Agaricomycetes</taxon>
        <taxon>Polyporales</taxon>
        <taxon>Gelatoporiaceae</taxon>
        <taxon>Obba</taxon>
    </lineage>
</organism>
<feature type="non-terminal residue" evidence="1">
    <location>
        <position position="1"/>
    </location>
</feature>
<keyword evidence="2" id="KW-1185">Reference proteome</keyword>
<dbReference type="Proteomes" id="UP000250043">
    <property type="component" value="Unassembled WGS sequence"/>
</dbReference>
<sequence>GWTLFLSTCIISIVLSAENIILLSALQTRRVIPHSTKMPTVYMGLEALRSQNSSMCRSRSTFAKSFSVFHADDVSGKQRVHVPDDRTTLSFGGEVSAFVNFYIPNYGLENCNLTAKRVASLANPAVKPDANIEVWLLSNEAISDGGIIFLDTLYFSYNLEFTTKPFFCSSCSHMFFQRRCPAEGCKVQIPLEGVTAMSVFHFTLILCISCVRTF</sequence>
<gene>
    <name evidence="1" type="ORF">OBBRIDRAFT_742499</name>
</gene>